<proteinExistence type="predicted"/>
<evidence type="ECO:0000313" key="1">
    <source>
        <dbReference type="EMBL" id="KHE41325.1"/>
    </source>
</evidence>
<dbReference type="Proteomes" id="UP000030889">
    <property type="component" value="Unassembled WGS sequence"/>
</dbReference>
<gene>
    <name evidence="1" type="ORF">LG35_08810</name>
</gene>
<protein>
    <submittedName>
        <fullName evidence="1">Uncharacterized protein</fullName>
    </submittedName>
</protein>
<evidence type="ECO:0000313" key="2">
    <source>
        <dbReference type="Proteomes" id="UP000030889"/>
    </source>
</evidence>
<reference evidence="1 2" key="1">
    <citation type="submission" date="2014-09" db="EMBL/GenBank/DDBJ databases">
        <title>Alistipes sp. 627, sp. nov., a novel member of the family Rikenellaceae isolated from human faeces.</title>
        <authorList>
            <person name="Shkoporov A.N."/>
            <person name="Chaplin A.V."/>
            <person name="Motuzova O.V."/>
            <person name="Kafarskaia L.I."/>
            <person name="Khokhlova E.V."/>
            <person name="Efimov B.A."/>
        </authorList>
    </citation>
    <scope>NUCLEOTIDE SEQUENCE [LARGE SCALE GENOMIC DNA]</scope>
    <source>
        <strain evidence="1 2">627</strain>
    </source>
</reference>
<dbReference type="EMBL" id="JRGF01000012">
    <property type="protein sequence ID" value="KHE41325.1"/>
    <property type="molecule type" value="Genomic_DNA"/>
</dbReference>
<dbReference type="RefSeq" id="WP_035474036.1">
    <property type="nucleotide sequence ID" value="NZ_JRGF01000012.1"/>
</dbReference>
<keyword evidence="2" id="KW-1185">Reference proteome</keyword>
<organism evidence="1 2">
    <name type="scientific">Alistipes inops</name>
    <dbReference type="NCBI Taxonomy" id="1501391"/>
    <lineage>
        <taxon>Bacteria</taxon>
        <taxon>Pseudomonadati</taxon>
        <taxon>Bacteroidota</taxon>
        <taxon>Bacteroidia</taxon>
        <taxon>Bacteroidales</taxon>
        <taxon>Rikenellaceae</taxon>
        <taxon>Alistipes</taxon>
    </lineage>
</organism>
<name>A0ABR4YHV0_9BACT</name>
<sequence>MKGFILYKGDAWLSTASLRLVAVFTQAASLGKFLKELAQAENLSEKELERLIRCKQTQGRTTNYLIEYQDFDPEYEQLRHEIS</sequence>
<comment type="caution">
    <text evidence="1">The sequence shown here is derived from an EMBL/GenBank/DDBJ whole genome shotgun (WGS) entry which is preliminary data.</text>
</comment>
<accession>A0ABR4YHV0</accession>